<dbReference type="GO" id="GO:0004714">
    <property type="term" value="F:transmembrane receptor protein tyrosine kinase activity"/>
    <property type="evidence" value="ECO:0007669"/>
    <property type="project" value="TreeGrafter"/>
</dbReference>
<evidence type="ECO:0000259" key="1">
    <source>
        <dbReference type="PROSITE" id="PS50011"/>
    </source>
</evidence>
<dbReference type="InterPro" id="IPR050122">
    <property type="entry name" value="RTK"/>
</dbReference>
<proteinExistence type="predicted"/>
<name>A0A9J6H4T2_HAELO</name>
<dbReference type="InterPro" id="IPR011009">
    <property type="entry name" value="Kinase-like_dom_sf"/>
</dbReference>
<reference evidence="2 3" key="1">
    <citation type="journal article" date="2020" name="Cell">
        <title>Large-Scale Comparative Analyses of Tick Genomes Elucidate Their Genetic Diversity and Vector Capacities.</title>
        <authorList>
            <consortium name="Tick Genome and Microbiome Consortium (TIGMIC)"/>
            <person name="Jia N."/>
            <person name="Wang J."/>
            <person name="Shi W."/>
            <person name="Du L."/>
            <person name="Sun Y."/>
            <person name="Zhan W."/>
            <person name="Jiang J.F."/>
            <person name="Wang Q."/>
            <person name="Zhang B."/>
            <person name="Ji P."/>
            <person name="Bell-Sakyi L."/>
            <person name="Cui X.M."/>
            <person name="Yuan T.T."/>
            <person name="Jiang B.G."/>
            <person name="Yang W.F."/>
            <person name="Lam T.T."/>
            <person name="Chang Q.C."/>
            <person name="Ding S.J."/>
            <person name="Wang X.J."/>
            <person name="Zhu J.G."/>
            <person name="Ruan X.D."/>
            <person name="Zhao L."/>
            <person name="Wei J.T."/>
            <person name="Ye R.Z."/>
            <person name="Que T.C."/>
            <person name="Du C.H."/>
            <person name="Zhou Y.H."/>
            <person name="Cheng J.X."/>
            <person name="Dai P.F."/>
            <person name="Guo W.B."/>
            <person name="Han X.H."/>
            <person name="Huang E.J."/>
            <person name="Li L.F."/>
            <person name="Wei W."/>
            <person name="Gao Y.C."/>
            <person name="Liu J.Z."/>
            <person name="Shao H.Z."/>
            <person name="Wang X."/>
            <person name="Wang C.C."/>
            <person name="Yang T.C."/>
            <person name="Huo Q.B."/>
            <person name="Li W."/>
            <person name="Chen H.Y."/>
            <person name="Chen S.E."/>
            <person name="Zhou L.G."/>
            <person name="Ni X.B."/>
            <person name="Tian J.H."/>
            <person name="Sheng Y."/>
            <person name="Liu T."/>
            <person name="Pan Y.S."/>
            <person name="Xia L.Y."/>
            <person name="Li J."/>
            <person name="Zhao F."/>
            <person name="Cao W.C."/>
        </authorList>
    </citation>
    <scope>NUCLEOTIDE SEQUENCE [LARGE SCALE GENOMIC DNA]</scope>
    <source>
        <strain evidence="2">HaeL-2018</strain>
    </source>
</reference>
<sequence length="130" mass="15275">MAPESLEKGIYNHKTDVWSYGVLLWELMTRGVTPYPEVDNWDIVNFLKHGHRMQQPSFCPDELYDIMLHCWQEDPKKRPSFANLVTDVANVITRLEKMKRNKRVSLNVTYVNCPRNDRADGAVRFSTRSF</sequence>
<organism evidence="2 3">
    <name type="scientific">Haemaphysalis longicornis</name>
    <name type="common">Bush tick</name>
    <dbReference type="NCBI Taxonomy" id="44386"/>
    <lineage>
        <taxon>Eukaryota</taxon>
        <taxon>Metazoa</taxon>
        <taxon>Ecdysozoa</taxon>
        <taxon>Arthropoda</taxon>
        <taxon>Chelicerata</taxon>
        <taxon>Arachnida</taxon>
        <taxon>Acari</taxon>
        <taxon>Parasitiformes</taxon>
        <taxon>Ixodida</taxon>
        <taxon>Ixodoidea</taxon>
        <taxon>Ixodidae</taxon>
        <taxon>Haemaphysalinae</taxon>
        <taxon>Haemaphysalis</taxon>
    </lineage>
</organism>
<dbReference type="VEuPathDB" id="VectorBase:HLOH_050365"/>
<dbReference type="InterPro" id="IPR000719">
    <property type="entry name" value="Prot_kinase_dom"/>
</dbReference>
<dbReference type="GO" id="GO:0005886">
    <property type="term" value="C:plasma membrane"/>
    <property type="evidence" value="ECO:0007669"/>
    <property type="project" value="TreeGrafter"/>
</dbReference>
<evidence type="ECO:0000313" key="3">
    <source>
        <dbReference type="Proteomes" id="UP000821853"/>
    </source>
</evidence>
<dbReference type="PROSITE" id="PS50011">
    <property type="entry name" value="PROTEIN_KINASE_DOM"/>
    <property type="match status" value="1"/>
</dbReference>
<dbReference type="Proteomes" id="UP000821853">
    <property type="component" value="Chromosome 9"/>
</dbReference>
<dbReference type="GO" id="GO:0005524">
    <property type="term" value="F:ATP binding"/>
    <property type="evidence" value="ECO:0007669"/>
    <property type="project" value="InterPro"/>
</dbReference>
<dbReference type="PANTHER" id="PTHR24416">
    <property type="entry name" value="TYROSINE-PROTEIN KINASE RECEPTOR"/>
    <property type="match status" value="1"/>
</dbReference>
<dbReference type="AlphaFoldDB" id="A0A9J6H4T2"/>
<dbReference type="GO" id="GO:0016477">
    <property type="term" value="P:cell migration"/>
    <property type="evidence" value="ECO:0007669"/>
    <property type="project" value="TreeGrafter"/>
</dbReference>
<keyword evidence="3" id="KW-1185">Reference proteome</keyword>
<dbReference type="Gene3D" id="1.10.510.10">
    <property type="entry name" value="Transferase(Phosphotransferase) domain 1"/>
    <property type="match status" value="1"/>
</dbReference>
<dbReference type="SUPFAM" id="SSF56112">
    <property type="entry name" value="Protein kinase-like (PK-like)"/>
    <property type="match status" value="1"/>
</dbReference>
<dbReference type="OrthoDB" id="3256376at2759"/>
<evidence type="ECO:0000313" key="2">
    <source>
        <dbReference type="EMBL" id="KAH9381668.1"/>
    </source>
</evidence>
<comment type="caution">
    <text evidence="2">The sequence shown here is derived from an EMBL/GenBank/DDBJ whole genome shotgun (WGS) entry which is preliminary data.</text>
</comment>
<gene>
    <name evidence="2" type="ORF">HPB48_022906</name>
</gene>
<dbReference type="OMA" id="RCWATAP"/>
<dbReference type="GO" id="GO:0007169">
    <property type="term" value="P:cell surface receptor protein tyrosine kinase signaling pathway"/>
    <property type="evidence" value="ECO:0007669"/>
    <property type="project" value="TreeGrafter"/>
</dbReference>
<protein>
    <recommendedName>
        <fullName evidence="1">Protein kinase domain-containing protein</fullName>
    </recommendedName>
</protein>
<dbReference type="GO" id="GO:0043235">
    <property type="term" value="C:receptor complex"/>
    <property type="evidence" value="ECO:0007669"/>
    <property type="project" value="TreeGrafter"/>
</dbReference>
<dbReference type="InterPro" id="IPR020635">
    <property type="entry name" value="Tyr_kinase_cat_dom"/>
</dbReference>
<dbReference type="GO" id="GO:0007399">
    <property type="term" value="P:nervous system development"/>
    <property type="evidence" value="ECO:0007669"/>
    <property type="project" value="TreeGrafter"/>
</dbReference>
<accession>A0A9J6H4T2</accession>
<dbReference type="Pfam" id="PF07714">
    <property type="entry name" value="PK_Tyr_Ser-Thr"/>
    <property type="match status" value="1"/>
</dbReference>
<dbReference type="EMBL" id="JABSTR010000011">
    <property type="protein sequence ID" value="KAH9381668.1"/>
    <property type="molecule type" value="Genomic_DNA"/>
</dbReference>
<dbReference type="PRINTS" id="PR00109">
    <property type="entry name" value="TYRKINASE"/>
</dbReference>
<dbReference type="PANTHER" id="PTHR24416:SF564">
    <property type="entry name" value="MACROPHAGE-STIMULATING PROTEIN RECEPTOR"/>
    <property type="match status" value="1"/>
</dbReference>
<dbReference type="SMART" id="SM00219">
    <property type="entry name" value="TyrKc"/>
    <property type="match status" value="1"/>
</dbReference>
<dbReference type="InterPro" id="IPR001245">
    <property type="entry name" value="Ser-Thr/Tyr_kinase_cat_dom"/>
</dbReference>
<dbReference type="FunFam" id="1.10.510.10:FF:001927">
    <property type="entry name" value="Receptor protein-tyrosine kinase"/>
    <property type="match status" value="1"/>
</dbReference>
<feature type="domain" description="Protein kinase" evidence="1">
    <location>
        <begin position="1"/>
        <end position="92"/>
    </location>
</feature>